<dbReference type="NCBIfam" id="TIGR04378">
    <property type="entry name" value="myo_inos_iolB"/>
    <property type="match status" value="1"/>
</dbReference>
<dbReference type="GO" id="GO:0019310">
    <property type="term" value="P:inositol catabolic process"/>
    <property type="evidence" value="ECO:0007669"/>
    <property type="project" value="UniProtKB-UniRule"/>
</dbReference>
<proteinExistence type="predicted"/>
<organism evidence="3 4">
    <name type="scientific">Desmospora activa DSM 45169</name>
    <dbReference type="NCBI Taxonomy" id="1121389"/>
    <lineage>
        <taxon>Bacteria</taxon>
        <taxon>Bacillati</taxon>
        <taxon>Bacillota</taxon>
        <taxon>Bacilli</taxon>
        <taxon>Bacillales</taxon>
        <taxon>Thermoactinomycetaceae</taxon>
        <taxon>Desmospora</taxon>
    </lineage>
</organism>
<dbReference type="PIRSF" id="PIRSF036628">
    <property type="entry name" value="IolB"/>
    <property type="match status" value="1"/>
</dbReference>
<dbReference type="EC" id="5.3.1.30" evidence="2"/>
<evidence type="ECO:0000256" key="2">
    <source>
        <dbReference type="NCBIfam" id="TIGR04378"/>
    </source>
</evidence>
<keyword evidence="1 3" id="KW-0413">Isomerase</keyword>
<keyword evidence="4" id="KW-1185">Reference proteome</keyword>
<dbReference type="GO" id="GO:0008880">
    <property type="term" value="F:glucuronate isomerase activity"/>
    <property type="evidence" value="ECO:0007669"/>
    <property type="project" value="InterPro"/>
</dbReference>
<comment type="caution">
    <text evidence="3">The sequence shown here is derived from an EMBL/GenBank/DDBJ whole genome shotgun (WGS) entry which is preliminary data.</text>
</comment>
<dbReference type="SUPFAM" id="SSF51182">
    <property type="entry name" value="RmlC-like cupins"/>
    <property type="match status" value="1"/>
</dbReference>
<protein>
    <recommendedName>
        <fullName evidence="2">5-deoxy-glucuronate isomerase</fullName>
        <ecNumber evidence="2">5.3.1.30</ecNumber>
    </recommendedName>
</protein>
<gene>
    <name evidence="3" type="ORF">C8J48_2633</name>
</gene>
<evidence type="ECO:0000256" key="1">
    <source>
        <dbReference type="ARBA" id="ARBA00023235"/>
    </source>
</evidence>
<evidence type="ECO:0000313" key="4">
    <source>
        <dbReference type="Proteomes" id="UP000241639"/>
    </source>
</evidence>
<dbReference type="InterPro" id="IPR011051">
    <property type="entry name" value="RmlC_Cupin_sf"/>
</dbReference>
<dbReference type="EMBL" id="PZZP01000001">
    <property type="protein sequence ID" value="PTM59994.1"/>
    <property type="molecule type" value="Genomic_DNA"/>
</dbReference>
<dbReference type="RefSeq" id="WP_245891146.1">
    <property type="nucleotide sequence ID" value="NZ_PZZP01000001.1"/>
</dbReference>
<reference evidence="3 4" key="1">
    <citation type="submission" date="2018-04" db="EMBL/GenBank/DDBJ databases">
        <title>Genomic Encyclopedia of Archaeal and Bacterial Type Strains, Phase II (KMG-II): from individual species to whole genera.</title>
        <authorList>
            <person name="Goeker M."/>
        </authorList>
    </citation>
    <scope>NUCLEOTIDE SEQUENCE [LARGE SCALE GENOMIC DNA]</scope>
    <source>
        <strain evidence="3 4">DSM 45169</strain>
    </source>
</reference>
<dbReference type="PANTHER" id="PTHR39193:SF1">
    <property type="entry name" value="5-DEOXY-GLUCURONATE ISOMERASE"/>
    <property type="match status" value="1"/>
</dbReference>
<dbReference type="InterPro" id="IPR014710">
    <property type="entry name" value="RmlC-like_jellyroll"/>
</dbReference>
<dbReference type="InterPro" id="IPR024203">
    <property type="entry name" value="Deoxy-glucuronate_isom_IolB"/>
</dbReference>
<evidence type="ECO:0000313" key="3">
    <source>
        <dbReference type="EMBL" id="PTM59994.1"/>
    </source>
</evidence>
<dbReference type="GO" id="GO:0102482">
    <property type="term" value="F:5-deoxy-D-glucuronate isomerase activity"/>
    <property type="evidence" value="ECO:0007669"/>
    <property type="project" value="UniProtKB-EC"/>
</dbReference>
<dbReference type="Pfam" id="PF04962">
    <property type="entry name" value="KduI"/>
    <property type="match status" value="1"/>
</dbReference>
<sequence>MAKLVRAVEQRGHQEILLRKESGLDYLELSKLKLSQGERYQAETEGWEVVLVILSGVASISSENNEWSHLGGRKDVFDGKATAVYIPCRSTFAVYAESEVEIAICRAKADEKFQPFVVKPEEVVVNRRGENNWHREVHDIIVANGENRVQRIVIGETFNEPGQWSSFPPHKHDGEHAPEEPDLEEIYHYQVHPQQGFGVQMHYVKDDGIDDAYTVRHGDSFAIDHGYHPVAAAGGYRLYYLWFLAGGSGRDLRPYDDPDHRWLIRKE</sequence>
<name>A0A2T4ZDM0_9BACL</name>
<dbReference type="Proteomes" id="UP000241639">
    <property type="component" value="Unassembled WGS sequence"/>
</dbReference>
<dbReference type="AlphaFoldDB" id="A0A2T4ZDM0"/>
<accession>A0A2T4ZDM0</accession>
<dbReference type="PANTHER" id="PTHR39193">
    <property type="entry name" value="5-DEOXY-GLUCURONATE ISOMERASE"/>
    <property type="match status" value="1"/>
</dbReference>
<dbReference type="InterPro" id="IPR021120">
    <property type="entry name" value="KduI/IolB_isomerase"/>
</dbReference>
<dbReference type="Gene3D" id="2.60.120.10">
    <property type="entry name" value="Jelly Rolls"/>
    <property type="match status" value="2"/>
</dbReference>